<evidence type="ECO:0000313" key="8">
    <source>
        <dbReference type="Proteomes" id="UP001139308"/>
    </source>
</evidence>
<gene>
    <name evidence="7" type="primary">hpaI</name>
    <name evidence="7" type="ORF">L5014_19790</name>
</gene>
<evidence type="ECO:0000256" key="4">
    <source>
        <dbReference type="ARBA" id="ARBA00051339"/>
    </source>
</evidence>
<evidence type="ECO:0000313" key="7">
    <source>
        <dbReference type="EMBL" id="MCG5075586.1"/>
    </source>
</evidence>
<reference evidence="7" key="1">
    <citation type="submission" date="2022-01" db="EMBL/GenBank/DDBJ databases">
        <title>Genome sequence and assembly of Parabukholderia sp. RG36.</title>
        <authorList>
            <person name="Chhetri G."/>
        </authorList>
    </citation>
    <scope>NUCLEOTIDE SEQUENCE</scope>
    <source>
        <strain evidence="7">RG36</strain>
    </source>
</reference>
<evidence type="ECO:0000256" key="5">
    <source>
        <dbReference type="ARBA" id="ARBA00051592"/>
    </source>
</evidence>
<dbReference type="Pfam" id="PF03328">
    <property type="entry name" value="HpcH_HpaI"/>
    <property type="match status" value="1"/>
</dbReference>
<dbReference type="InterPro" id="IPR015813">
    <property type="entry name" value="Pyrv/PenolPyrv_kinase-like_dom"/>
</dbReference>
<organism evidence="7 8">
    <name type="scientific">Paraburkholderia tagetis</name>
    <dbReference type="NCBI Taxonomy" id="2913261"/>
    <lineage>
        <taxon>Bacteria</taxon>
        <taxon>Pseudomonadati</taxon>
        <taxon>Pseudomonadota</taxon>
        <taxon>Betaproteobacteria</taxon>
        <taxon>Burkholderiales</taxon>
        <taxon>Burkholderiaceae</taxon>
        <taxon>Paraburkholderia</taxon>
    </lineage>
</organism>
<evidence type="ECO:0000256" key="2">
    <source>
        <dbReference type="ARBA" id="ARBA00022723"/>
    </source>
</evidence>
<dbReference type="Gene3D" id="3.20.20.60">
    <property type="entry name" value="Phosphoenolpyruvate-binding domains"/>
    <property type="match status" value="1"/>
</dbReference>
<keyword evidence="3 7" id="KW-0456">Lyase</keyword>
<dbReference type="GO" id="GO:0016832">
    <property type="term" value="F:aldehyde-lyase activity"/>
    <property type="evidence" value="ECO:0007669"/>
    <property type="project" value="UniProtKB-ARBA"/>
</dbReference>
<dbReference type="InterPro" id="IPR005000">
    <property type="entry name" value="Aldolase/citrate-lyase_domain"/>
</dbReference>
<dbReference type="EC" id="4.1.2.52" evidence="7"/>
<comment type="caution">
    <text evidence="7">The sequence shown here is derived from an EMBL/GenBank/DDBJ whole genome shotgun (WGS) entry which is preliminary data.</text>
</comment>
<evidence type="ECO:0000259" key="6">
    <source>
        <dbReference type="Pfam" id="PF03328"/>
    </source>
</evidence>
<dbReference type="GO" id="GO:0005737">
    <property type="term" value="C:cytoplasm"/>
    <property type="evidence" value="ECO:0007669"/>
    <property type="project" value="TreeGrafter"/>
</dbReference>
<dbReference type="SUPFAM" id="SSF51621">
    <property type="entry name" value="Phosphoenolpyruvate/pyruvate domain"/>
    <property type="match status" value="1"/>
</dbReference>
<dbReference type="NCBIfam" id="TIGR02311">
    <property type="entry name" value="HpaI"/>
    <property type="match status" value="1"/>
</dbReference>
<dbReference type="InterPro" id="IPR012689">
    <property type="entry name" value="HpaI"/>
</dbReference>
<dbReference type="AlphaFoldDB" id="A0A9X1RNI7"/>
<dbReference type="Proteomes" id="UP001139308">
    <property type="component" value="Unassembled WGS sequence"/>
</dbReference>
<proteinExistence type="inferred from homology"/>
<dbReference type="PANTHER" id="PTHR30502">
    <property type="entry name" value="2-KETO-3-DEOXY-L-RHAMNONATE ALDOLASE"/>
    <property type="match status" value="1"/>
</dbReference>
<feature type="domain" description="HpcH/HpaI aldolase/citrate lyase" evidence="6">
    <location>
        <begin position="18"/>
        <end position="243"/>
    </location>
</feature>
<dbReference type="GO" id="GO:0046872">
    <property type="term" value="F:metal ion binding"/>
    <property type="evidence" value="ECO:0007669"/>
    <property type="project" value="UniProtKB-KW"/>
</dbReference>
<keyword evidence="8" id="KW-1185">Reference proteome</keyword>
<evidence type="ECO:0000256" key="3">
    <source>
        <dbReference type="ARBA" id="ARBA00023239"/>
    </source>
</evidence>
<dbReference type="RefSeq" id="WP_238465435.1">
    <property type="nucleotide sequence ID" value="NZ_JAKLJA010000016.1"/>
</dbReference>
<name>A0A9X1RNI7_9BURK</name>
<keyword evidence="2" id="KW-0479">Metal-binding</keyword>
<dbReference type="GO" id="GO:0010124">
    <property type="term" value="P:phenylacetate catabolic process"/>
    <property type="evidence" value="ECO:0007669"/>
    <property type="project" value="InterPro"/>
</dbReference>
<dbReference type="InterPro" id="IPR040442">
    <property type="entry name" value="Pyrv_kinase-like_dom_sf"/>
</dbReference>
<dbReference type="FunFam" id="3.20.20.60:FF:000004">
    <property type="entry name" value="5-keto-4-deoxy-D-glucarate aldolase"/>
    <property type="match status" value="1"/>
</dbReference>
<comment type="catalytic activity">
    <reaction evidence="4">
        <text>D-glyceraldehyde + 3-hydroxypyruvate = 2-dehydro-D-galactonate</text>
        <dbReference type="Rhea" id="RHEA:80051"/>
        <dbReference type="ChEBI" id="CHEBI:17180"/>
        <dbReference type="ChEBI" id="CHEBI:17378"/>
        <dbReference type="ChEBI" id="CHEBI:28023"/>
    </reaction>
</comment>
<comment type="catalytic activity">
    <reaction evidence="5">
        <text>D-glyceraldehyde + 3-hydroxypyruvate = (3R,4S,5R)-3,4,5,6-tetrahydroxy-2-oxohexanoate</text>
        <dbReference type="Rhea" id="RHEA:80047"/>
        <dbReference type="ChEBI" id="CHEBI:17180"/>
        <dbReference type="ChEBI" id="CHEBI:17378"/>
        <dbReference type="ChEBI" id="CHEBI:231434"/>
    </reaction>
</comment>
<dbReference type="InterPro" id="IPR050251">
    <property type="entry name" value="HpcH-HpaI_aldolase"/>
</dbReference>
<dbReference type="EMBL" id="JAKLJA010000016">
    <property type="protein sequence ID" value="MCG5075586.1"/>
    <property type="molecule type" value="Genomic_DNA"/>
</dbReference>
<accession>A0A9X1RNI7</accession>
<evidence type="ECO:0000256" key="1">
    <source>
        <dbReference type="ARBA" id="ARBA00005568"/>
    </source>
</evidence>
<comment type="similarity">
    <text evidence="1">Belongs to the HpcH/HpaI aldolase family.</text>
</comment>
<sequence length="258" mass="26901">MQILDNPFKRALAQGRPQIGLWAALADSYVTELLAGTGFDWLLIDGEHAPNDLRSTLAQLQAVAPYPTHPIVRPVRNDAAIIKQLLDIGTQTLLVPMIENADDARAAVAATRYPPLGIRGVGSALARASRWNGSADYLHRAADELCMLVQVETANALAQLDDIAAVEGVDGVFFGPADLSASMGLLGQPGAPAVREAIVAGIRAVRARGKAAGVLAADRTIAHEYLQAGATFVAVGSDVALLARGASDLAAAFRQPAA</sequence>
<dbReference type="PANTHER" id="PTHR30502:SF0">
    <property type="entry name" value="PHOSPHOENOLPYRUVATE CARBOXYLASE FAMILY PROTEIN"/>
    <property type="match status" value="1"/>
</dbReference>
<protein>
    <submittedName>
        <fullName evidence="7">4-hydroxy-2-oxoheptanedioate aldolase</fullName>
        <ecNumber evidence="7">4.1.2.52</ecNumber>
    </submittedName>
</protein>